<dbReference type="Proteomes" id="UP000054007">
    <property type="component" value="Unassembled WGS sequence"/>
</dbReference>
<feature type="region of interest" description="Disordered" evidence="1">
    <location>
        <begin position="1"/>
        <end position="216"/>
    </location>
</feature>
<feature type="non-terminal residue" evidence="2">
    <location>
        <position position="1"/>
    </location>
</feature>
<accession>A0A0D7BMV1</accession>
<feature type="compositionally biased region" description="Polar residues" evidence="1">
    <location>
        <begin position="188"/>
        <end position="197"/>
    </location>
</feature>
<feature type="compositionally biased region" description="Basic residues" evidence="1">
    <location>
        <begin position="130"/>
        <end position="145"/>
    </location>
</feature>
<name>A0A0D7BMV1_9AGAR</name>
<gene>
    <name evidence="2" type="ORF">CYLTODRAFT_419319</name>
</gene>
<feature type="compositionally biased region" description="Basic residues" evidence="1">
    <location>
        <begin position="64"/>
        <end position="74"/>
    </location>
</feature>
<feature type="compositionally biased region" description="Polar residues" evidence="1">
    <location>
        <begin position="307"/>
        <end position="322"/>
    </location>
</feature>
<dbReference type="EMBL" id="KN880461">
    <property type="protein sequence ID" value="KIY70921.1"/>
    <property type="molecule type" value="Genomic_DNA"/>
</dbReference>
<protein>
    <submittedName>
        <fullName evidence="2">Uncharacterized protein</fullName>
    </submittedName>
</protein>
<reference evidence="2 3" key="1">
    <citation type="journal article" date="2015" name="Fungal Genet. Biol.">
        <title>Evolution of novel wood decay mechanisms in Agaricales revealed by the genome sequences of Fistulina hepatica and Cylindrobasidium torrendii.</title>
        <authorList>
            <person name="Floudas D."/>
            <person name="Held B.W."/>
            <person name="Riley R."/>
            <person name="Nagy L.G."/>
            <person name="Koehler G."/>
            <person name="Ransdell A.S."/>
            <person name="Younus H."/>
            <person name="Chow J."/>
            <person name="Chiniquy J."/>
            <person name="Lipzen A."/>
            <person name="Tritt A."/>
            <person name="Sun H."/>
            <person name="Haridas S."/>
            <person name="LaButti K."/>
            <person name="Ohm R.A."/>
            <person name="Kues U."/>
            <person name="Blanchette R.A."/>
            <person name="Grigoriev I.V."/>
            <person name="Minto R.E."/>
            <person name="Hibbett D.S."/>
        </authorList>
    </citation>
    <scope>NUCLEOTIDE SEQUENCE [LARGE SCALE GENOMIC DNA]</scope>
    <source>
        <strain evidence="2 3">FP15055 ss-10</strain>
    </source>
</reference>
<sequence>RRLKRQIYSSDSEDEEVRLSVPPSPKRPKFEKTATNSAGLGSDEEDLTPLSETPPPQPKASSSKGKKPTKKRRRAEYSDDDGEDDYDAGSAMVEIEEELQDLAGGGDEDGDYDTGSKRKRSSKVPPPAKKPSKPKGKVIMAKKPRITTPTDSDTGGTPAPPPMPMTMKIPKKTPAVKKAGGTPVPVPSNFSSGSTPVPQRAHMKNVPRTGDLDLNNGDVYKSLFTNKKDTPKSGIIQVNEKKAEIEKLREQARAQRLAQSTVFFNMQAETEKVMAHEESFKNRRSQVLFPNLLGSKFKTEYDRAQKQLAQQMQRNGASSPSKTEGAPGIVRPVNGAEGRG</sequence>
<keyword evidence="3" id="KW-1185">Reference proteome</keyword>
<feature type="compositionally biased region" description="Low complexity" evidence="1">
    <location>
        <begin position="147"/>
        <end position="157"/>
    </location>
</feature>
<proteinExistence type="predicted"/>
<dbReference type="OrthoDB" id="3362703at2759"/>
<evidence type="ECO:0000256" key="1">
    <source>
        <dbReference type="SAM" id="MobiDB-lite"/>
    </source>
</evidence>
<organism evidence="2 3">
    <name type="scientific">Cylindrobasidium torrendii FP15055 ss-10</name>
    <dbReference type="NCBI Taxonomy" id="1314674"/>
    <lineage>
        <taxon>Eukaryota</taxon>
        <taxon>Fungi</taxon>
        <taxon>Dikarya</taxon>
        <taxon>Basidiomycota</taxon>
        <taxon>Agaricomycotina</taxon>
        <taxon>Agaricomycetes</taxon>
        <taxon>Agaricomycetidae</taxon>
        <taxon>Agaricales</taxon>
        <taxon>Marasmiineae</taxon>
        <taxon>Physalacriaceae</taxon>
        <taxon>Cylindrobasidium</taxon>
    </lineage>
</organism>
<feature type="compositionally biased region" description="Acidic residues" evidence="1">
    <location>
        <begin position="94"/>
        <end position="112"/>
    </location>
</feature>
<feature type="compositionally biased region" description="Acidic residues" evidence="1">
    <location>
        <begin position="78"/>
        <end position="87"/>
    </location>
</feature>
<evidence type="ECO:0000313" key="2">
    <source>
        <dbReference type="EMBL" id="KIY70921.1"/>
    </source>
</evidence>
<evidence type="ECO:0000313" key="3">
    <source>
        <dbReference type="Proteomes" id="UP000054007"/>
    </source>
</evidence>
<feature type="region of interest" description="Disordered" evidence="1">
    <location>
        <begin position="305"/>
        <end position="340"/>
    </location>
</feature>
<dbReference type="AlphaFoldDB" id="A0A0D7BMV1"/>